<name>A0AAE0PIS9_SORBR</name>
<feature type="compositionally biased region" description="Basic residues" evidence="1">
    <location>
        <begin position="1"/>
        <end position="10"/>
    </location>
</feature>
<gene>
    <name evidence="2" type="ORF">B0T20DRAFT_390691</name>
</gene>
<reference evidence="2" key="2">
    <citation type="submission" date="2023-07" db="EMBL/GenBank/DDBJ databases">
        <authorList>
            <consortium name="Lawrence Berkeley National Laboratory"/>
            <person name="Haridas S."/>
            <person name="Hensen N."/>
            <person name="Bonometti L."/>
            <person name="Westerberg I."/>
            <person name="Brannstrom I.O."/>
            <person name="Guillou S."/>
            <person name="Cros-Aarteil S."/>
            <person name="Calhoun S."/>
            <person name="Kuo A."/>
            <person name="Mondo S."/>
            <person name="Pangilinan J."/>
            <person name="Riley R."/>
            <person name="LaButti K."/>
            <person name="Andreopoulos B."/>
            <person name="Lipzen A."/>
            <person name="Chen C."/>
            <person name="Yanf M."/>
            <person name="Daum C."/>
            <person name="Ng V."/>
            <person name="Clum A."/>
            <person name="Steindorff A."/>
            <person name="Ohm R."/>
            <person name="Martin F."/>
            <person name="Silar P."/>
            <person name="Natvig D."/>
            <person name="Lalanne C."/>
            <person name="Gautier V."/>
            <person name="Ament-velasquez S.L."/>
            <person name="Kruys A."/>
            <person name="Hutchinson M.I."/>
            <person name="Powell A.J."/>
            <person name="Barry K."/>
            <person name="Miller A.N."/>
            <person name="Grigoriev I.V."/>
            <person name="Debuchy R."/>
            <person name="Gladieux P."/>
            <person name="Thoren M.H."/>
            <person name="Johannesson H."/>
        </authorList>
    </citation>
    <scope>NUCLEOTIDE SEQUENCE</scope>
    <source>
        <strain evidence="2">FGSC 1904</strain>
    </source>
</reference>
<comment type="caution">
    <text evidence="2">The sequence shown here is derived from an EMBL/GenBank/DDBJ whole genome shotgun (WGS) entry which is preliminary data.</text>
</comment>
<evidence type="ECO:0000313" key="2">
    <source>
        <dbReference type="EMBL" id="KAK3400831.1"/>
    </source>
</evidence>
<feature type="compositionally biased region" description="Low complexity" evidence="1">
    <location>
        <begin position="121"/>
        <end position="132"/>
    </location>
</feature>
<proteinExistence type="predicted"/>
<evidence type="ECO:0000313" key="3">
    <source>
        <dbReference type="Proteomes" id="UP001281003"/>
    </source>
</evidence>
<dbReference type="AlphaFoldDB" id="A0AAE0PIS9"/>
<dbReference type="Proteomes" id="UP001281003">
    <property type="component" value="Unassembled WGS sequence"/>
</dbReference>
<keyword evidence="3" id="KW-1185">Reference proteome</keyword>
<reference evidence="2" key="1">
    <citation type="journal article" date="2023" name="Mol. Phylogenet. Evol.">
        <title>Genome-scale phylogeny and comparative genomics of the fungal order Sordariales.</title>
        <authorList>
            <person name="Hensen N."/>
            <person name="Bonometti L."/>
            <person name="Westerberg I."/>
            <person name="Brannstrom I.O."/>
            <person name="Guillou S."/>
            <person name="Cros-Aarteil S."/>
            <person name="Calhoun S."/>
            <person name="Haridas S."/>
            <person name="Kuo A."/>
            <person name="Mondo S."/>
            <person name="Pangilinan J."/>
            <person name="Riley R."/>
            <person name="LaButti K."/>
            <person name="Andreopoulos B."/>
            <person name="Lipzen A."/>
            <person name="Chen C."/>
            <person name="Yan M."/>
            <person name="Daum C."/>
            <person name="Ng V."/>
            <person name="Clum A."/>
            <person name="Steindorff A."/>
            <person name="Ohm R.A."/>
            <person name="Martin F."/>
            <person name="Silar P."/>
            <person name="Natvig D.O."/>
            <person name="Lalanne C."/>
            <person name="Gautier V."/>
            <person name="Ament-Velasquez S.L."/>
            <person name="Kruys A."/>
            <person name="Hutchinson M.I."/>
            <person name="Powell A.J."/>
            <person name="Barry K."/>
            <person name="Miller A.N."/>
            <person name="Grigoriev I.V."/>
            <person name="Debuchy R."/>
            <person name="Gladieux P."/>
            <person name="Hiltunen Thoren M."/>
            <person name="Johannesson H."/>
        </authorList>
    </citation>
    <scope>NUCLEOTIDE SEQUENCE</scope>
    <source>
        <strain evidence="2">FGSC 1904</strain>
    </source>
</reference>
<sequence length="431" mass="48741">MATPRRKRREHKELRRLMETTDEDSGHRTLVPSCPSEVDHPGHPVHYSQGKDRYMVDTPRDPVADSVIFATPSRRRLLRMIPAATTFVASSTISSRQRAAKEFVYAYEYCQDEDKEDLRSATRPSTSSATGTNPMRSIPKRIPRCPWRIVFIKLISNILNIIVIDGCGIEFRDIKKSIKERCFHARHNHIRQEEGECTTRPNTASAMTTGVCFSRARRNFPSGQGFDVVVVAAKISGAELGAWTKVSVRVDYRGLNDVTFRTRCPWAPAFESRRRSIPSSRAPLFSKVNVIVAYRPERDMKDRKSNCTERPVDDTTRRPIFTRYATPALRGPGLAHDAARCGAFSTWPTDWTQSGFPRPAAHPQGPGSWQLFELLRSQLHPAPGQQTCLAFLVQLLLRKAQGHGSCSNCYAFMEREHGETGHRCEEEEAQS</sequence>
<feature type="region of interest" description="Disordered" evidence="1">
    <location>
        <begin position="1"/>
        <end position="42"/>
    </location>
</feature>
<accession>A0AAE0PIS9</accession>
<feature type="compositionally biased region" description="Basic and acidic residues" evidence="1">
    <location>
        <begin position="11"/>
        <end position="27"/>
    </location>
</feature>
<dbReference type="EMBL" id="JAUTDP010000003">
    <property type="protein sequence ID" value="KAK3400831.1"/>
    <property type="molecule type" value="Genomic_DNA"/>
</dbReference>
<organism evidence="2 3">
    <name type="scientific">Sordaria brevicollis</name>
    <dbReference type="NCBI Taxonomy" id="83679"/>
    <lineage>
        <taxon>Eukaryota</taxon>
        <taxon>Fungi</taxon>
        <taxon>Dikarya</taxon>
        <taxon>Ascomycota</taxon>
        <taxon>Pezizomycotina</taxon>
        <taxon>Sordariomycetes</taxon>
        <taxon>Sordariomycetidae</taxon>
        <taxon>Sordariales</taxon>
        <taxon>Sordariaceae</taxon>
        <taxon>Sordaria</taxon>
    </lineage>
</organism>
<feature type="region of interest" description="Disordered" evidence="1">
    <location>
        <begin position="116"/>
        <end position="137"/>
    </location>
</feature>
<evidence type="ECO:0000256" key="1">
    <source>
        <dbReference type="SAM" id="MobiDB-lite"/>
    </source>
</evidence>
<protein>
    <submittedName>
        <fullName evidence="2">Uncharacterized protein</fullName>
    </submittedName>
</protein>